<proteinExistence type="inferred from homology"/>
<evidence type="ECO:0000256" key="4">
    <source>
        <dbReference type="ARBA" id="ARBA00022496"/>
    </source>
</evidence>
<protein>
    <submittedName>
        <fullName evidence="16">TonB-dependent receptor</fullName>
    </submittedName>
</protein>
<keyword evidence="3 11" id="KW-1134">Transmembrane beta strand</keyword>
<comment type="subcellular location">
    <subcellularLocation>
        <location evidence="1 11">Cell outer membrane</location>
        <topology evidence="1 11">Multi-pass membrane protein</topology>
    </subcellularLocation>
</comment>
<dbReference type="InterPro" id="IPR037066">
    <property type="entry name" value="Plug_dom_sf"/>
</dbReference>
<accession>A0ABU8RUS5</accession>
<evidence type="ECO:0000256" key="6">
    <source>
        <dbReference type="ARBA" id="ARBA00023004"/>
    </source>
</evidence>
<dbReference type="EMBL" id="JBBHJZ010000001">
    <property type="protein sequence ID" value="MEJ5976507.1"/>
    <property type="molecule type" value="Genomic_DNA"/>
</dbReference>
<feature type="domain" description="TonB-dependent receptor-like beta-barrel" evidence="14">
    <location>
        <begin position="325"/>
        <end position="735"/>
    </location>
</feature>
<dbReference type="InterPro" id="IPR039426">
    <property type="entry name" value="TonB-dep_rcpt-like"/>
</dbReference>
<evidence type="ECO:0000256" key="5">
    <source>
        <dbReference type="ARBA" id="ARBA00022692"/>
    </source>
</evidence>
<evidence type="ECO:0000313" key="17">
    <source>
        <dbReference type="Proteomes" id="UP001361239"/>
    </source>
</evidence>
<keyword evidence="17" id="KW-1185">Reference proteome</keyword>
<dbReference type="RefSeq" id="WP_339586416.1">
    <property type="nucleotide sequence ID" value="NZ_JBBHJZ010000001.1"/>
</dbReference>
<keyword evidence="9 11" id="KW-0472">Membrane</keyword>
<keyword evidence="8 12" id="KW-0798">TonB box</keyword>
<evidence type="ECO:0000259" key="15">
    <source>
        <dbReference type="Pfam" id="PF07715"/>
    </source>
</evidence>
<gene>
    <name evidence="16" type="ORF">WG901_07670</name>
</gene>
<feature type="domain" description="TonB-dependent receptor plug" evidence="15">
    <location>
        <begin position="46"/>
        <end position="151"/>
    </location>
</feature>
<organism evidence="16 17">
    <name type="scientific">Novosphingobium anseongense</name>
    <dbReference type="NCBI Taxonomy" id="3133436"/>
    <lineage>
        <taxon>Bacteria</taxon>
        <taxon>Pseudomonadati</taxon>
        <taxon>Pseudomonadota</taxon>
        <taxon>Alphaproteobacteria</taxon>
        <taxon>Sphingomonadales</taxon>
        <taxon>Sphingomonadaceae</taxon>
        <taxon>Novosphingobium</taxon>
    </lineage>
</organism>
<dbReference type="SUPFAM" id="SSF56935">
    <property type="entry name" value="Porins"/>
    <property type="match status" value="1"/>
</dbReference>
<evidence type="ECO:0000256" key="1">
    <source>
        <dbReference type="ARBA" id="ARBA00004571"/>
    </source>
</evidence>
<reference evidence="16 17" key="1">
    <citation type="submission" date="2024-03" db="EMBL/GenBank/DDBJ databases">
        <authorList>
            <person name="Jo J.-H."/>
        </authorList>
    </citation>
    <scope>NUCLEOTIDE SEQUENCE [LARGE SCALE GENOMIC DNA]</scope>
    <source>
        <strain evidence="16 17">PS1R-30</strain>
    </source>
</reference>
<evidence type="ECO:0000256" key="7">
    <source>
        <dbReference type="ARBA" id="ARBA00023065"/>
    </source>
</evidence>
<keyword evidence="5 11" id="KW-0812">Transmembrane</keyword>
<keyword evidence="4" id="KW-0410">Iron transport</keyword>
<keyword evidence="7" id="KW-0406">Ion transport</keyword>
<evidence type="ECO:0000256" key="10">
    <source>
        <dbReference type="ARBA" id="ARBA00023237"/>
    </source>
</evidence>
<keyword evidence="6" id="KW-0408">Iron</keyword>
<dbReference type="Gene3D" id="2.40.170.20">
    <property type="entry name" value="TonB-dependent receptor, beta-barrel domain"/>
    <property type="match status" value="1"/>
</dbReference>
<feature type="signal peptide" evidence="13">
    <location>
        <begin position="1"/>
        <end position="22"/>
    </location>
</feature>
<evidence type="ECO:0000256" key="9">
    <source>
        <dbReference type="ARBA" id="ARBA00023136"/>
    </source>
</evidence>
<dbReference type="Pfam" id="PF00593">
    <property type="entry name" value="TonB_dep_Rec_b-barrel"/>
    <property type="match status" value="1"/>
</dbReference>
<dbReference type="InterPro" id="IPR036942">
    <property type="entry name" value="Beta-barrel_TonB_sf"/>
</dbReference>
<evidence type="ECO:0000256" key="3">
    <source>
        <dbReference type="ARBA" id="ARBA00022452"/>
    </source>
</evidence>
<dbReference type="Proteomes" id="UP001361239">
    <property type="component" value="Unassembled WGS sequence"/>
</dbReference>
<dbReference type="Gene3D" id="2.170.130.10">
    <property type="entry name" value="TonB-dependent receptor, plug domain"/>
    <property type="match status" value="1"/>
</dbReference>
<keyword evidence="13" id="KW-0732">Signal</keyword>
<evidence type="ECO:0000313" key="16">
    <source>
        <dbReference type="EMBL" id="MEJ5976507.1"/>
    </source>
</evidence>
<evidence type="ECO:0000256" key="12">
    <source>
        <dbReference type="RuleBase" id="RU003357"/>
    </source>
</evidence>
<evidence type="ECO:0000256" key="11">
    <source>
        <dbReference type="PROSITE-ProRule" id="PRU01360"/>
    </source>
</evidence>
<keyword evidence="10 11" id="KW-0998">Cell outer membrane</keyword>
<dbReference type="Pfam" id="PF07715">
    <property type="entry name" value="Plug"/>
    <property type="match status" value="1"/>
</dbReference>
<keyword evidence="2 11" id="KW-0813">Transport</keyword>
<comment type="caution">
    <text evidence="16">The sequence shown here is derived from an EMBL/GenBank/DDBJ whole genome shotgun (WGS) entry which is preliminary data.</text>
</comment>
<dbReference type="PANTHER" id="PTHR32552">
    <property type="entry name" value="FERRICHROME IRON RECEPTOR-RELATED"/>
    <property type="match status" value="1"/>
</dbReference>
<name>A0ABU8RUS5_9SPHN</name>
<dbReference type="PROSITE" id="PS52016">
    <property type="entry name" value="TONB_DEPENDENT_REC_3"/>
    <property type="match status" value="1"/>
</dbReference>
<comment type="similarity">
    <text evidence="11 12">Belongs to the TonB-dependent receptor family.</text>
</comment>
<dbReference type="InterPro" id="IPR012910">
    <property type="entry name" value="Plug_dom"/>
</dbReference>
<dbReference type="PANTHER" id="PTHR32552:SF81">
    <property type="entry name" value="TONB-DEPENDENT OUTER MEMBRANE RECEPTOR"/>
    <property type="match status" value="1"/>
</dbReference>
<sequence length="772" mass="83144">MRKLIVAGLMAGVSVPFAPAYAQDVADTSASGDEIIVTARRREESLSKVPIAITAISGADLAKRAINNENDLQSAVPGLVIRQNGGVHSFNYSIRGQSVDTFTNSPPSVLPYVNEVQIVTHNASTFYDMGGIQVLKGPQGTLFGRNATGGAVLYQTAKPSDEFGGYVQGRYSSYDARNLQGAVNLPLGDIGALRVAGSLTGGGAFVRDYFTGEKYGDLDQKSVRVSLKLTPTAGFTNTTVFQYTDEDGTNTPYQLWSVNPVNCANPANGTAAYCLLNPATSPGLVAYLATHPAVFQGGLNAAVALQRQLGPWQSLASYPPYHKASSTYVINTTEFELSSDITLKNIFGYNRAKSDDGYDYDGSPYHFFETQGTLTANEVKVVPTNGFRLNTRQISDELQLQGKAIDGRLDYVVGFYYLNQRDRIVSNLTFGQPIFAAPFAYTAQISTESVAGFAQASFKVTDQFSLTGGFRYTHDKTEIFQLPGSAFLPFFPGTEKTSASKPSWTVSLDYQVTPELMVYVAHRGSWRAGGYNYSVTPLNVTAASGGNLFLPETTQDIEGGIKYSGSSLGVPVTFNADVFNQWVKNIQRSAYILTANGVSLLTVNVPKAQITGFEVDFSVRPTEYLQFGASGNYTNARYTSNAVSILGSTINYGPFADVPKWSGTVFAEVGVPLGDAGKLTLRGDAYGQTKMNFSNVGDTVNPNTTLPGYALFNARLTWSEIMGSKLSASAFVRNLGNRRYWSGGNAASNGGNTNVVNPGLPRMWGGELRFEF</sequence>
<feature type="chain" id="PRO_5047496332" evidence="13">
    <location>
        <begin position="23"/>
        <end position="772"/>
    </location>
</feature>
<dbReference type="InterPro" id="IPR000531">
    <property type="entry name" value="Beta-barrel_TonB"/>
</dbReference>
<evidence type="ECO:0000256" key="8">
    <source>
        <dbReference type="ARBA" id="ARBA00023077"/>
    </source>
</evidence>
<evidence type="ECO:0000256" key="13">
    <source>
        <dbReference type="SAM" id="SignalP"/>
    </source>
</evidence>
<keyword evidence="16" id="KW-0675">Receptor</keyword>
<dbReference type="CDD" id="cd01347">
    <property type="entry name" value="ligand_gated_channel"/>
    <property type="match status" value="1"/>
</dbReference>
<evidence type="ECO:0000259" key="14">
    <source>
        <dbReference type="Pfam" id="PF00593"/>
    </source>
</evidence>
<evidence type="ECO:0000256" key="2">
    <source>
        <dbReference type="ARBA" id="ARBA00022448"/>
    </source>
</evidence>